<evidence type="ECO:0000256" key="2">
    <source>
        <dbReference type="ARBA" id="ARBA00022980"/>
    </source>
</evidence>
<dbReference type="AlphaFoldDB" id="A0A0G1DH68"/>
<dbReference type="EMBL" id="LCFQ01000013">
    <property type="protein sequence ID" value="KKS96937.1"/>
    <property type="molecule type" value="Genomic_DNA"/>
</dbReference>
<dbReference type="PANTHER" id="PTHR39080:SF1">
    <property type="entry name" value="LARGE RIBOSOMAL SUBUNIT PROTEIN BL28A"/>
    <property type="match status" value="1"/>
</dbReference>
<dbReference type="GO" id="GO:0003735">
    <property type="term" value="F:structural constituent of ribosome"/>
    <property type="evidence" value="ECO:0007669"/>
    <property type="project" value="InterPro"/>
</dbReference>
<dbReference type="GO" id="GO:0005840">
    <property type="term" value="C:ribosome"/>
    <property type="evidence" value="ECO:0007669"/>
    <property type="project" value="UniProtKB-KW"/>
</dbReference>
<evidence type="ECO:0000256" key="5">
    <source>
        <dbReference type="HAMAP-Rule" id="MF_00373"/>
    </source>
</evidence>
<dbReference type="InterPro" id="IPR050096">
    <property type="entry name" value="Bacterial_rp_bL28"/>
</dbReference>
<name>A0A0G1DH68_9BACT</name>
<dbReference type="NCBIfam" id="TIGR00009">
    <property type="entry name" value="L28"/>
    <property type="match status" value="1"/>
</dbReference>
<dbReference type="HAMAP" id="MF_00373">
    <property type="entry name" value="Ribosomal_bL28"/>
    <property type="match status" value="1"/>
</dbReference>
<comment type="caution">
    <text evidence="6">The sequence shown here is derived from an EMBL/GenBank/DDBJ whole genome shotgun (WGS) entry which is preliminary data.</text>
</comment>
<dbReference type="PANTHER" id="PTHR39080">
    <property type="entry name" value="50S RIBOSOMAL PROTEIN L28"/>
    <property type="match status" value="1"/>
</dbReference>
<sequence>MARVCEICGKSTGIGASQKHRRGVAGKRWKNRVAKTPRVFIPNLQMATIVVDGRKKRVRICAKCLKRRKKNQDSLL</sequence>
<evidence type="ECO:0000256" key="4">
    <source>
        <dbReference type="ARBA" id="ARBA00035174"/>
    </source>
</evidence>
<protein>
    <recommendedName>
        <fullName evidence="4 5">Large ribosomal subunit protein bL28</fullName>
    </recommendedName>
</protein>
<dbReference type="GO" id="GO:1990904">
    <property type="term" value="C:ribonucleoprotein complex"/>
    <property type="evidence" value="ECO:0007669"/>
    <property type="project" value="UniProtKB-KW"/>
</dbReference>
<evidence type="ECO:0000256" key="3">
    <source>
        <dbReference type="ARBA" id="ARBA00023274"/>
    </source>
</evidence>
<dbReference type="GO" id="GO:0006412">
    <property type="term" value="P:translation"/>
    <property type="evidence" value="ECO:0007669"/>
    <property type="project" value="UniProtKB-UniRule"/>
</dbReference>
<proteinExistence type="inferred from homology"/>
<dbReference type="Gene3D" id="2.30.170.40">
    <property type="entry name" value="Ribosomal protein L28/L24"/>
    <property type="match status" value="1"/>
</dbReference>
<organism evidence="6 7">
    <name type="scientific">Candidatus Woesebacteria bacterium GW2011_GWB1_43_14</name>
    <dbReference type="NCBI Taxonomy" id="1618578"/>
    <lineage>
        <taxon>Bacteria</taxon>
        <taxon>Candidatus Woeseibacteriota</taxon>
    </lineage>
</organism>
<accession>A0A0G1DH68</accession>
<dbReference type="Proteomes" id="UP000034090">
    <property type="component" value="Unassembled WGS sequence"/>
</dbReference>
<evidence type="ECO:0000313" key="7">
    <source>
        <dbReference type="Proteomes" id="UP000034090"/>
    </source>
</evidence>
<dbReference type="Pfam" id="PF00830">
    <property type="entry name" value="Ribosomal_L28"/>
    <property type="match status" value="1"/>
</dbReference>
<evidence type="ECO:0000313" key="6">
    <source>
        <dbReference type="EMBL" id="KKS96937.1"/>
    </source>
</evidence>
<reference evidence="6 7" key="1">
    <citation type="journal article" date="2015" name="Nature">
        <title>rRNA introns, odd ribosomes, and small enigmatic genomes across a large radiation of phyla.</title>
        <authorList>
            <person name="Brown C.T."/>
            <person name="Hug L.A."/>
            <person name="Thomas B.C."/>
            <person name="Sharon I."/>
            <person name="Castelle C.J."/>
            <person name="Singh A."/>
            <person name="Wilkins M.J."/>
            <person name="Williams K.H."/>
            <person name="Banfield J.F."/>
        </authorList>
    </citation>
    <scope>NUCLEOTIDE SEQUENCE [LARGE SCALE GENOMIC DNA]</scope>
</reference>
<dbReference type="InterPro" id="IPR034704">
    <property type="entry name" value="Ribosomal_bL28/bL31-like_sf"/>
</dbReference>
<dbReference type="InterPro" id="IPR037147">
    <property type="entry name" value="Ribosomal_bL28_sf"/>
</dbReference>
<keyword evidence="2 5" id="KW-0689">Ribosomal protein</keyword>
<dbReference type="SUPFAM" id="SSF143800">
    <property type="entry name" value="L28p-like"/>
    <property type="match status" value="1"/>
</dbReference>
<gene>
    <name evidence="5" type="primary">rpmB</name>
    <name evidence="6" type="ORF">UV74_C0013G0059</name>
</gene>
<comment type="similarity">
    <text evidence="1 5">Belongs to the bacterial ribosomal protein bL28 family.</text>
</comment>
<dbReference type="STRING" id="1618578.UV74_C0013G0059"/>
<dbReference type="InterPro" id="IPR001383">
    <property type="entry name" value="Ribosomal_bL28_bact-type"/>
</dbReference>
<evidence type="ECO:0000256" key="1">
    <source>
        <dbReference type="ARBA" id="ARBA00008760"/>
    </source>
</evidence>
<dbReference type="InterPro" id="IPR026569">
    <property type="entry name" value="Ribosomal_bL28"/>
</dbReference>
<keyword evidence="3 5" id="KW-0687">Ribonucleoprotein</keyword>